<evidence type="ECO:0000256" key="2">
    <source>
        <dbReference type="SAM" id="SignalP"/>
    </source>
</evidence>
<dbReference type="Proteomes" id="UP000252706">
    <property type="component" value="Unassembled WGS sequence"/>
</dbReference>
<dbReference type="GO" id="GO:0004668">
    <property type="term" value="F:protein-arginine deiminase activity"/>
    <property type="evidence" value="ECO:0007669"/>
    <property type="project" value="InterPro"/>
</dbReference>
<dbReference type="Pfam" id="PF04371">
    <property type="entry name" value="PAD_porph"/>
    <property type="match status" value="1"/>
</dbReference>
<gene>
    <name evidence="3" type="ORF">DS909_16600</name>
</gene>
<dbReference type="GO" id="GO:0047632">
    <property type="term" value="F:agmatine deiminase activity"/>
    <property type="evidence" value="ECO:0007669"/>
    <property type="project" value="TreeGrafter"/>
</dbReference>
<evidence type="ECO:0000313" key="3">
    <source>
        <dbReference type="EMBL" id="RBW52852.1"/>
    </source>
</evidence>
<reference evidence="3 4" key="1">
    <citation type="submission" date="2018-07" db="EMBL/GenBank/DDBJ databases">
        <title>Modular assembly of carbohydrate-degrading microbial communities in the ocean.</title>
        <authorList>
            <person name="Enke T.N."/>
            <person name="Datta M.S."/>
            <person name="Schwartzman J.A."/>
            <person name="Cermak N."/>
            <person name="Schmitz D.A."/>
            <person name="Barrere J."/>
            <person name="Cordero O.X."/>
        </authorList>
    </citation>
    <scope>NUCLEOTIDE SEQUENCE [LARGE SCALE GENOMIC DNA]</scope>
    <source>
        <strain evidence="3 4">C3M10</strain>
    </source>
</reference>
<dbReference type="OrthoDB" id="9808013at2"/>
<evidence type="ECO:0000256" key="1">
    <source>
        <dbReference type="ARBA" id="ARBA00022801"/>
    </source>
</evidence>
<dbReference type="Gene3D" id="3.75.10.10">
    <property type="entry name" value="L-arginine/glycine Amidinotransferase, Chain A"/>
    <property type="match status" value="1"/>
</dbReference>
<protein>
    <submittedName>
        <fullName evidence="3">Agmatine deiminase family protein</fullName>
    </submittedName>
</protein>
<accession>A0A366WXK0</accession>
<comment type="caution">
    <text evidence="3">The sequence shown here is derived from an EMBL/GenBank/DDBJ whole genome shotgun (WGS) entry which is preliminary data.</text>
</comment>
<evidence type="ECO:0000313" key="4">
    <source>
        <dbReference type="Proteomes" id="UP000252706"/>
    </source>
</evidence>
<dbReference type="SUPFAM" id="SSF55909">
    <property type="entry name" value="Pentein"/>
    <property type="match status" value="1"/>
</dbReference>
<dbReference type="AlphaFoldDB" id="A0A366WXK0"/>
<sequence>MIRRLQTRRALLGRAVAAAALTFGGPRMALSNTGFRVPPEESRHQRTFMQWPVFKQVYGRGRFLRDVQATIAEIANTIAEFEPVTMLAAPGHHAAARKLLSNSVTLWDIPTDDLWCRDSGPLFAKNAAGQLAVHGVNFNGWGGRYPLRNDEHIAIRVADRLGLPYVDSGLVGEPGGVESDGHGLLMANESSWVNSNRNPGLSREEIERRLLTAYGADKMIWGKGVKGQDVTDDHIDGLARFTGKGQVFMMLDPEPPQNDPYSKSAYALRKRLIDAGLSVETITPGYDGRIRDVDAMSTYPNYYVCNGAVIASHTGDSYADPRARDALSRHYPGREIIMLNTDVLGELGGGIHCTTQQMPA</sequence>
<dbReference type="EMBL" id="QOCE01000038">
    <property type="protein sequence ID" value="RBW52852.1"/>
    <property type="molecule type" value="Genomic_DNA"/>
</dbReference>
<organism evidence="3 4">
    <name type="scientific">Phaeobacter gallaeciensis</name>
    <dbReference type="NCBI Taxonomy" id="60890"/>
    <lineage>
        <taxon>Bacteria</taxon>
        <taxon>Pseudomonadati</taxon>
        <taxon>Pseudomonadota</taxon>
        <taxon>Alphaproteobacteria</taxon>
        <taxon>Rhodobacterales</taxon>
        <taxon>Roseobacteraceae</taxon>
        <taxon>Phaeobacter</taxon>
    </lineage>
</organism>
<dbReference type="GO" id="GO:0009446">
    <property type="term" value="P:putrescine biosynthetic process"/>
    <property type="evidence" value="ECO:0007669"/>
    <property type="project" value="InterPro"/>
</dbReference>
<keyword evidence="2" id="KW-0732">Signal</keyword>
<dbReference type="PANTHER" id="PTHR31377:SF0">
    <property type="entry name" value="AGMATINE DEIMINASE-RELATED"/>
    <property type="match status" value="1"/>
</dbReference>
<feature type="chain" id="PRO_5016776649" evidence="2">
    <location>
        <begin position="30"/>
        <end position="360"/>
    </location>
</feature>
<feature type="signal peptide" evidence="2">
    <location>
        <begin position="1"/>
        <end position="29"/>
    </location>
</feature>
<dbReference type="PANTHER" id="PTHR31377">
    <property type="entry name" value="AGMATINE DEIMINASE-RELATED"/>
    <property type="match status" value="1"/>
</dbReference>
<dbReference type="InterPro" id="IPR007466">
    <property type="entry name" value="Peptidyl-Arg-deiminase_porph"/>
</dbReference>
<name>A0A366WXK0_9RHOB</name>
<keyword evidence="1" id="KW-0378">Hydrolase</keyword>
<proteinExistence type="predicted"/>